<evidence type="ECO:0000313" key="1">
    <source>
        <dbReference type="EMBL" id="TGY97095.1"/>
    </source>
</evidence>
<accession>A0AC61RYX3</accession>
<reference evidence="1" key="1">
    <citation type="submission" date="2019-04" db="EMBL/GenBank/DDBJ databases">
        <title>Microbes associate with the intestines of laboratory mice.</title>
        <authorList>
            <person name="Navarre W."/>
            <person name="Wong E."/>
            <person name="Huang K."/>
            <person name="Tropini C."/>
            <person name="Ng K."/>
            <person name="Yu B."/>
        </authorList>
    </citation>
    <scope>NUCLEOTIDE SEQUENCE</scope>
    <source>
        <strain evidence="1">NM01_1-7b</strain>
    </source>
</reference>
<comment type="caution">
    <text evidence="1">The sequence shown here is derived from an EMBL/GenBank/DDBJ whole genome shotgun (WGS) entry which is preliminary data.</text>
</comment>
<protein>
    <submittedName>
        <fullName evidence="1">DUF1653 domain-containing protein</fullName>
    </submittedName>
</protein>
<organism evidence="1 2">
    <name type="scientific">Petralouisia muris</name>
    <dbReference type="NCBI Taxonomy" id="3032872"/>
    <lineage>
        <taxon>Bacteria</taxon>
        <taxon>Bacillati</taxon>
        <taxon>Bacillota</taxon>
        <taxon>Clostridia</taxon>
        <taxon>Lachnospirales</taxon>
        <taxon>Lachnospiraceae</taxon>
        <taxon>Petralouisia</taxon>
    </lineage>
</organism>
<dbReference type="Proteomes" id="UP000304953">
    <property type="component" value="Unassembled WGS sequence"/>
</dbReference>
<keyword evidence="2" id="KW-1185">Reference proteome</keyword>
<gene>
    <name evidence="1" type="ORF">E5329_06495</name>
</gene>
<proteinExistence type="predicted"/>
<evidence type="ECO:0000313" key="2">
    <source>
        <dbReference type="Proteomes" id="UP000304953"/>
    </source>
</evidence>
<dbReference type="EMBL" id="SRYA01000010">
    <property type="protein sequence ID" value="TGY97095.1"/>
    <property type="molecule type" value="Genomic_DNA"/>
</dbReference>
<name>A0AC61RYX3_9FIRM</name>
<sequence>MPQGNPRPGEFYLHFKEKLYQVLTVAKHSETGEELVIYQALYGEFQTYARPLEMFVSPVDKEKYPDARQDYRFQLAELTKTKAQENVPKEQKKFLAPERTAEEKMMAFFDAGTMEEKYEILLDMRQDVTDRMINNMAVVLDVVIEEGPLDQRYEELKTCVCTFQKYEVERTSR</sequence>